<proteinExistence type="predicted"/>
<dbReference type="EMBL" id="JBHTIL010000001">
    <property type="protein sequence ID" value="MFD0925259.1"/>
    <property type="molecule type" value="Genomic_DNA"/>
</dbReference>
<dbReference type="Pfam" id="PF05305">
    <property type="entry name" value="DUF732"/>
    <property type="match status" value="1"/>
</dbReference>
<dbReference type="RefSeq" id="WP_253646776.1">
    <property type="nucleotide sequence ID" value="NZ_BAAAMO010000002.1"/>
</dbReference>
<dbReference type="Proteomes" id="UP001597068">
    <property type="component" value="Unassembled WGS sequence"/>
</dbReference>
<feature type="signal peptide" evidence="2">
    <location>
        <begin position="1"/>
        <end position="22"/>
    </location>
</feature>
<keyword evidence="2" id="KW-0732">Signal</keyword>
<dbReference type="InterPro" id="IPR007969">
    <property type="entry name" value="DUF732"/>
</dbReference>
<gene>
    <name evidence="4" type="ORF">ACFQ04_05855</name>
</gene>
<reference evidence="5" key="1">
    <citation type="journal article" date="2019" name="Int. J. Syst. Evol. Microbiol.">
        <title>The Global Catalogue of Microorganisms (GCM) 10K type strain sequencing project: providing services to taxonomists for standard genome sequencing and annotation.</title>
        <authorList>
            <consortium name="The Broad Institute Genomics Platform"/>
            <consortium name="The Broad Institute Genome Sequencing Center for Infectious Disease"/>
            <person name="Wu L."/>
            <person name="Ma J."/>
        </authorList>
    </citation>
    <scope>NUCLEOTIDE SEQUENCE [LARGE SCALE GENOMIC DNA]</scope>
    <source>
        <strain evidence="5">CCUG 50873</strain>
    </source>
</reference>
<sequence length="175" mass="16555">MRKTRVRLGAAVAGIAAVAVLGACGSGDSTVSAPVSSSSAEATTSITSSAAPSSSQDASVDPSAPVGGSSLPATAPSGTAAPSGFPGGAPAPAGTKGAAYLAELKRVGVTVPNDPDNSIALGAADYICAEKARNTPTAQVKTFVTAIVASGTTDAAAASSNADKVIAAASSKYCG</sequence>
<comment type="caution">
    <text evidence="4">The sequence shown here is derived from an EMBL/GenBank/DDBJ whole genome shotgun (WGS) entry which is preliminary data.</text>
</comment>
<feature type="chain" id="PRO_5046165014" evidence="2">
    <location>
        <begin position="23"/>
        <end position="175"/>
    </location>
</feature>
<evidence type="ECO:0000313" key="4">
    <source>
        <dbReference type="EMBL" id="MFD0925259.1"/>
    </source>
</evidence>
<keyword evidence="5" id="KW-1185">Reference proteome</keyword>
<feature type="domain" description="DUF732" evidence="3">
    <location>
        <begin position="99"/>
        <end position="174"/>
    </location>
</feature>
<accession>A0ABW3G966</accession>
<evidence type="ECO:0000259" key="3">
    <source>
        <dbReference type="Pfam" id="PF05305"/>
    </source>
</evidence>
<protein>
    <submittedName>
        <fullName evidence="4">DUF732 domain-containing protein</fullName>
    </submittedName>
</protein>
<name>A0ABW3G966_9NOCA</name>
<dbReference type="PROSITE" id="PS51257">
    <property type="entry name" value="PROKAR_LIPOPROTEIN"/>
    <property type="match status" value="1"/>
</dbReference>
<evidence type="ECO:0000256" key="1">
    <source>
        <dbReference type="SAM" id="MobiDB-lite"/>
    </source>
</evidence>
<evidence type="ECO:0000256" key="2">
    <source>
        <dbReference type="SAM" id="SignalP"/>
    </source>
</evidence>
<feature type="region of interest" description="Disordered" evidence="1">
    <location>
        <begin position="30"/>
        <end position="92"/>
    </location>
</feature>
<organism evidence="4 5">
    <name type="scientific">Williamsia deligens</name>
    <dbReference type="NCBI Taxonomy" id="321325"/>
    <lineage>
        <taxon>Bacteria</taxon>
        <taxon>Bacillati</taxon>
        <taxon>Actinomycetota</taxon>
        <taxon>Actinomycetes</taxon>
        <taxon>Mycobacteriales</taxon>
        <taxon>Nocardiaceae</taxon>
        <taxon>Williamsia</taxon>
    </lineage>
</organism>
<evidence type="ECO:0000313" key="5">
    <source>
        <dbReference type="Proteomes" id="UP001597068"/>
    </source>
</evidence>